<protein>
    <submittedName>
        <fullName evidence="1">Uncharacterized protein</fullName>
    </submittedName>
</protein>
<gene>
    <name evidence="1" type="ORF">IW261DRAFT_1471939</name>
</gene>
<dbReference type="Proteomes" id="UP001175227">
    <property type="component" value="Unassembled WGS sequence"/>
</dbReference>
<sequence length="81" mass="9139">MPMLIRMSCFCPLSTWGRGLPVVEHLASSFCRRLCKLSIIRAQAGKVSATIGRLRYDIRTFTSMSRRAGTLYKANDTEKDP</sequence>
<organism evidence="1 2">
    <name type="scientific">Armillaria novae-zelandiae</name>
    <dbReference type="NCBI Taxonomy" id="153914"/>
    <lineage>
        <taxon>Eukaryota</taxon>
        <taxon>Fungi</taxon>
        <taxon>Dikarya</taxon>
        <taxon>Basidiomycota</taxon>
        <taxon>Agaricomycotina</taxon>
        <taxon>Agaricomycetes</taxon>
        <taxon>Agaricomycetidae</taxon>
        <taxon>Agaricales</taxon>
        <taxon>Marasmiineae</taxon>
        <taxon>Physalacriaceae</taxon>
        <taxon>Armillaria</taxon>
    </lineage>
</organism>
<dbReference type="AlphaFoldDB" id="A0AA39UGM7"/>
<evidence type="ECO:0000313" key="1">
    <source>
        <dbReference type="EMBL" id="KAK0481679.1"/>
    </source>
</evidence>
<keyword evidence="2" id="KW-1185">Reference proteome</keyword>
<proteinExistence type="predicted"/>
<comment type="caution">
    <text evidence="1">The sequence shown here is derived from an EMBL/GenBank/DDBJ whole genome shotgun (WGS) entry which is preliminary data.</text>
</comment>
<dbReference type="EMBL" id="JAUEPR010000008">
    <property type="protein sequence ID" value="KAK0481679.1"/>
    <property type="molecule type" value="Genomic_DNA"/>
</dbReference>
<name>A0AA39UGM7_9AGAR</name>
<accession>A0AA39UGM7</accession>
<reference evidence="1" key="1">
    <citation type="submission" date="2023-06" db="EMBL/GenBank/DDBJ databases">
        <authorList>
            <consortium name="Lawrence Berkeley National Laboratory"/>
            <person name="Ahrendt S."/>
            <person name="Sahu N."/>
            <person name="Indic B."/>
            <person name="Wong-Bajracharya J."/>
            <person name="Merenyi Z."/>
            <person name="Ke H.-M."/>
            <person name="Monk M."/>
            <person name="Kocsube S."/>
            <person name="Drula E."/>
            <person name="Lipzen A."/>
            <person name="Balint B."/>
            <person name="Henrissat B."/>
            <person name="Andreopoulos B."/>
            <person name="Martin F.M."/>
            <person name="Harder C.B."/>
            <person name="Rigling D."/>
            <person name="Ford K.L."/>
            <person name="Foster G.D."/>
            <person name="Pangilinan J."/>
            <person name="Papanicolaou A."/>
            <person name="Barry K."/>
            <person name="LaButti K."/>
            <person name="Viragh M."/>
            <person name="Koriabine M."/>
            <person name="Yan M."/>
            <person name="Riley R."/>
            <person name="Champramary S."/>
            <person name="Plett K.L."/>
            <person name="Tsai I.J."/>
            <person name="Slot J."/>
            <person name="Sipos G."/>
            <person name="Plett J."/>
            <person name="Nagy L.G."/>
            <person name="Grigoriev I.V."/>
        </authorList>
    </citation>
    <scope>NUCLEOTIDE SEQUENCE</scope>
    <source>
        <strain evidence="1">ICMP 16352</strain>
    </source>
</reference>
<evidence type="ECO:0000313" key="2">
    <source>
        <dbReference type="Proteomes" id="UP001175227"/>
    </source>
</evidence>